<dbReference type="SUPFAM" id="SSF141868">
    <property type="entry name" value="EAL domain-like"/>
    <property type="match status" value="1"/>
</dbReference>
<sequence>MQNAQRAIKHYRQKRILICLAVALLTLLTTLAVRFISQRSQNQHQLQIAAVHAVRIIDKVLLPLEKQRAELLQLVGKPCEAVNLILRKEVAALQTLRSIALVKSGTLYCSSVLGDRNVVIHSVVADLPSDSPQLLLFTDNTLIKGRPLLLQWYPAADDAGSGVLMSVNIDLLSSLMLEPQKPLINSISLTVKDRHLSDASSVMTTLPVPPSDQVFSLSSTRFPFTVNLISPGITELALRSLPSQLPLALILSLLLAGIAWLATASRMSFSWEINMGIASREFDVWCQPLLNTGDKTCTGVEILLRWDNPRLGPIPPDVFIPLAEEHHLIATLTRYVISETVRQIEVFPQDPHFHVGFNVAAGHFVDGVLLRDLNHYWFSAHPHQQLIVELTERDALHDVDYRLIRELHRKGIKLAIDDFGTGNSSFSWLEKLRPDVLKIDKSFTHAIGTDAVNSTVTDIIIALGQRLKIVLVAEGVETQEQAQYLELHGVHILQGYLYARPMPLSALPQWLADHHQTLPLRHEGQPSPLMPQH</sequence>
<dbReference type="InterPro" id="IPR024744">
    <property type="entry name" value="CSS-motif_dom"/>
</dbReference>
<evidence type="ECO:0000313" key="12">
    <source>
        <dbReference type="Proteomes" id="UP000037393"/>
    </source>
</evidence>
<dbReference type="GO" id="GO:0005886">
    <property type="term" value="C:plasma membrane"/>
    <property type="evidence" value="ECO:0007669"/>
    <property type="project" value="UniProtKB-SubCell"/>
</dbReference>
<evidence type="ECO:0000313" key="11">
    <source>
        <dbReference type="EMBL" id="KNC94370.1"/>
    </source>
</evidence>
<dbReference type="GO" id="GO:0071111">
    <property type="term" value="F:cyclic-guanylate-specific phosphodiesterase activity"/>
    <property type="evidence" value="ECO:0007669"/>
    <property type="project" value="UniProtKB-EC"/>
</dbReference>
<dbReference type="SMART" id="SM00052">
    <property type="entry name" value="EAL"/>
    <property type="match status" value="1"/>
</dbReference>
<dbReference type="RefSeq" id="WP_049856499.1">
    <property type="nucleotide sequence ID" value="NZ_JNGI01000028.1"/>
</dbReference>
<dbReference type="AlphaFoldDB" id="A0A0L0GYT9"/>
<dbReference type="EMBL" id="JNGI01000028">
    <property type="protein sequence ID" value="KNC94370.1"/>
    <property type="molecule type" value="Genomic_DNA"/>
</dbReference>
<evidence type="ECO:0000256" key="7">
    <source>
        <dbReference type="ARBA" id="ARBA00022989"/>
    </source>
</evidence>
<dbReference type="PATRIC" id="fig|379893.4.peg.3078"/>
<dbReference type="Pfam" id="PF00563">
    <property type="entry name" value="EAL"/>
    <property type="match status" value="1"/>
</dbReference>
<dbReference type="Pfam" id="PF12792">
    <property type="entry name" value="CSS-motif"/>
    <property type="match status" value="1"/>
</dbReference>
<organism evidence="11 12">
    <name type="scientific">Trabulsiella odontotermitis</name>
    <dbReference type="NCBI Taxonomy" id="379893"/>
    <lineage>
        <taxon>Bacteria</taxon>
        <taxon>Pseudomonadati</taxon>
        <taxon>Pseudomonadota</taxon>
        <taxon>Gammaproteobacteria</taxon>
        <taxon>Enterobacterales</taxon>
        <taxon>Enterobacteriaceae</taxon>
        <taxon>Trabulsiella</taxon>
    </lineage>
</organism>
<feature type="domain" description="EAL" evidence="10">
    <location>
        <begin position="266"/>
        <end position="515"/>
    </location>
</feature>
<comment type="subcellular location">
    <subcellularLocation>
        <location evidence="1">Cell membrane</location>
        <topology evidence="1">Multi-pass membrane protein</topology>
    </subcellularLocation>
</comment>
<dbReference type="PANTHER" id="PTHR33121:SF79">
    <property type="entry name" value="CYCLIC DI-GMP PHOSPHODIESTERASE PDED-RELATED"/>
    <property type="match status" value="1"/>
</dbReference>
<dbReference type="EC" id="3.1.4.52" evidence="2"/>
<reference evidence="11 12" key="1">
    <citation type="journal article" date="2015" name="Appl. Environ. Microbiol.">
        <title>The Enterobacterium Trabulsiella odontotermitis Presents Novel Adaptations Related to Its Association with Fungus-Growing Termites.</title>
        <authorList>
            <person name="Sapountzis P."/>
            <person name="Gruntjes T."/>
            <person name="Otani S."/>
            <person name="Estevez J."/>
            <person name="da Costa R.R."/>
            <person name="Plunkett G.3rd."/>
            <person name="Perna N.T."/>
            <person name="Poulsen M."/>
        </authorList>
    </citation>
    <scope>NUCLEOTIDE SEQUENCE [LARGE SCALE GENOMIC DNA]</scope>
    <source>
        <strain evidence="11 12">12</strain>
    </source>
</reference>
<accession>A0A0L0GYT9</accession>
<evidence type="ECO:0000256" key="2">
    <source>
        <dbReference type="ARBA" id="ARBA00012282"/>
    </source>
</evidence>
<comment type="caution">
    <text evidence="11">The sequence shown here is derived from an EMBL/GenBank/DDBJ whole genome shotgun (WGS) entry which is preliminary data.</text>
</comment>
<evidence type="ECO:0000256" key="6">
    <source>
        <dbReference type="ARBA" id="ARBA00022801"/>
    </source>
</evidence>
<dbReference type="PROSITE" id="PS50883">
    <property type="entry name" value="EAL"/>
    <property type="match status" value="1"/>
</dbReference>
<evidence type="ECO:0000256" key="4">
    <source>
        <dbReference type="ARBA" id="ARBA00022636"/>
    </source>
</evidence>
<keyword evidence="8" id="KW-0472">Membrane</keyword>
<name>A0A0L0GYT9_9ENTR</name>
<dbReference type="Gene3D" id="3.20.20.450">
    <property type="entry name" value="EAL domain"/>
    <property type="match status" value="1"/>
</dbReference>
<dbReference type="STRING" id="379893.GCA_001297775_01243"/>
<evidence type="ECO:0000259" key="10">
    <source>
        <dbReference type="PROSITE" id="PS50883"/>
    </source>
</evidence>
<protein>
    <recommendedName>
        <fullName evidence="2">cyclic-guanylate-specific phosphodiesterase</fullName>
        <ecNumber evidence="2">3.1.4.52</ecNumber>
    </recommendedName>
</protein>
<evidence type="ECO:0000256" key="1">
    <source>
        <dbReference type="ARBA" id="ARBA00004651"/>
    </source>
</evidence>
<dbReference type="InterPro" id="IPR001633">
    <property type="entry name" value="EAL_dom"/>
</dbReference>
<evidence type="ECO:0000256" key="3">
    <source>
        <dbReference type="ARBA" id="ARBA00022475"/>
    </source>
</evidence>
<evidence type="ECO:0000256" key="5">
    <source>
        <dbReference type="ARBA" id="ARBA00022692"/>
    </source>
</evidence>
<keyword evidence="7" id="KW-1133">Transmembrane helix</keyword>
<keyword evidence="4" id="KW-0973">c-di-GMP</keyword>
<keyword evidence="5" id="KW-0812">Transmembrane</keyword>
<keyword evidence="6" id="KW-0378">Hydrolase</keyword>
<keyword evidence="12" id="KW-1185">Reference proteome</keyword>
<comment type="catalytic activity">
    <reaction evidence="9">
        <text>3',3'-c-di-GMP + H2O = 5'-phosphoguanylyl(3'-&gt;5')guanosine + H(+)</text>
        <dbReference type="Rhea" id="RHEA:24902"/>
        <dbReference type="ChEBI" id="CHEBI:15377"/>
        <dbReference type="ChEBI" id="CHEBI:15378"/>
        <dbReference type="ChEBI" id="CHEBI:58754"/>
        <dbReference type="ChEBI" id="CHEBI:58805"/>
        <dbReference type="EC" id="3.1.4.52"/>
    </reaction>
</comment>
<evidence type="ECO:0000256" key="9">
    <source>
        <dbReference type="ARBA" id="ARBA00034290"/>
    </source>
</evidence>
<gene>
    <name evidence="11" type="ORF">GM31_15165</name>
</gene>
<keyword evidence="3" id="KW-1003">Cell membrane</keyword>
<dbReference type="Proteomes" id="UP000037393">
    <property type="component" value="Unassembled WGS sequence"/>
</dbReference>
<dbReference type="CDD" id="cd01948">
    <property type="entry name" value="EAL"/>
    <property type="match status" value="1"/>
</dbReference>
<proteinExistence type="predicted"/>
<dbReference type="InterPro" id="IPR050706">
    <property type="entry name" value="Cyclic-di-GMP_PDE-like"/>
</dbReference>
<dbReference type="InterPro" id="IPR035919">
    <property type="entry name" value="EAL_sf"/>
</dbReference>
<dbReference type="PANTHER" id="PTHR33121">
    <property type="entry name" value="CYCLIC DI-GMP PHOSPHODIESTERASE PDEF"/>
    <property type="match status" value="1"/>
</dbReference>
<dbReference type="OrthoDB" id="675397at2"/>
<evidence type="ECO:0000256" key="8">
    <source>
        <dbReference type="ARBA" id="ARBA00023136"/>
    </source>
</evidence>